<protein>
    <submittedName>
        <fullName evidence="1">Uncharacterized protein</fullName>
    </submittedName>
</protein>
<dbReference type="EMBL" id="ARZX01000021">
    <property type="protein sequence ID" value="EWH12525.1"/>
    <property type="molecule type" value="Genomic_DNA"/>
</dbReference>
<comment type="caution">
    <text evidence="1">The sequence shown here is derived from an EMBL/GenBank/DDBJ whole genome shotgun (WGS) entry which is preliminary data.</text>
</comment>
<accession>A0ABN0RKY1</accession>
<reference evidence="1 2" key="1">
    <citation type="journal article" date="2014" name="Genome Announc.">
        <title>Draft Genome Sequence of the Carrageenan-Degrading Bacterium Cellulophaga sp. Strain KL-A, Isolated from Decaying Marine Algae.</title>
        <authorList>
            <person name="Shan D."/>
            <person name="Ying J."/>
            <person name="Li X."/>
            <person name="Gao Z."/>
            <person name="Wei G."/>
            <person name="Shao Z."/>
        </authorList>
    </citation>
    <scope>NUCLEOTIDE SEQUENCE [LARGE SCALE GENOMIC DNA]</scope>
    <source>
        <strain evidence="1 2">KL-A</strain>
    </source>
</reference>
<keyword evidence="2" id="KW-1185">Reference proteome</keyword>
<name>A0ABN0RKY1_9FLAO</name>
<organism evidence="1 2">
    <name type="scientific">Cellulophaga geojensis KL-A</name>
    <dbReference type="NCBI Taxonomy" id="1328323"/>
    <lineage>
        <taxon>Bacteria</taxon>
        <taxon>Pseudomonadati</taxon>
        <taxon>Bacteroidota</taxon>
        <taxon>Flavobacteriia</taxon>
        <taxon>Flavobacteriales</taxon>
        <taxon>Flavobacteriaceae</taxon>
        <taxon>Cellulophaga</taxon>
    </lineage>
</organism>
<sequence>MVSLILPISKVVMNEALNINEIIKQSPHSIYLNGHNQIVCGISMIHFASHQFNSSYVIQNLNILKELCQLKKEEVPKNQTKIEGFALNGLIDSIKISICFENIAKSKLLVAGYIIHEIDKIKFPELAKKQKKEPIKINEIKKNWSEKNNNPSAVKALYGLRLKTINYSLILKNKKYNSRLNINDANLKHLIQLNDLRNELHFHNSLSFKLNNFSFVRYSELNDIVAINSNEFIKNLAKLINLKKENLTPKFTLK</sequence>
<evidence type="ECO:0000313" key="1">
    <source>
        <dbReference type="EMBL" id="EWH12525.1"/>
    </source>
</evidence>
<dbReference type="Proteomes" id="UP000019275">
    <property type="component" value="Unassembled WGS sequence"/>
</dbReference>
<gene>
    <name evidence="1" type="ORF">KLA_14108</name>
</gene>
<proteinExistence type="predicted"/>
<evidence type="ECO:0000313" key="2">
    <source>
        <dbReference type="Proteomes" id="UP000019275"/>
    </source>
</evidence>